<feature type="region of interest" description="Disordered" evidence="1">
    <location>
        <begin position="200"/>
        <end position="267"/>
    </location>
</feature>
<dbReference type="GO" id="GO:0016538">
    <property type="term" value="F:cyclin-dependent protein serine/threonine kinase regulator activity"/>
    <property type="evidence" value="ECO:0007669"/>
    <property type="project" value="TreeGrafter"/>
</dbReference>
<reference evidence="2 3" key="1">
    <citation type="submission" date="2009-08" db="EMBL/GenBank/DDBJ databases">
        <title>The Genome Sequence of Spizellomyces punctatus strain DAOM BR117.</title>
        <authorList>
            <consortium name="The Broad Institute Genome Sequencing Platform"/>
            <person name="Russ C."/>
            <person name="Cuomo C."/>
            <person name="Shea T."/>
            <person name="Young S.K."/>
            <person name="Zeng Q."/>
            <person name="Koehrsen M."/>
            <person name="Haas B."/>
            <person name="Borodovsky M."/>
            <person name="Guigo R."/>
            <person name="Alvarado L."/>
            <person name="Berlin A."/>
            <person name="Bochicchio J."/>
            <person name="Borenstein D."/>
            <person name="Chapman S."/>
            <person name="Chen Z."/>
            <person name="Engels R."/>
            <person name="Freedman E."/>
            <person name="Gellesch M."/>
            <person name="Goldberg J."/>
            <person name="Griggs A."/>
            <person name="Gujja S."/>
            <person name="Heiman D."/>
            <person name="Hepburn T."/>
            <person name="Howarth C."/>
            <person name="Jen D."/>
            <person name="Larson L."/>
            <person name="Lewis B."/>
            <person name="Mehta T."/>
            <person name="Park D."/>
            <person name="Pearson M."/>
            <person name="Roberts A."/>
            <person name="Saif S."/>
            <person name="Shenoy N."/>
            <person name="Sisk P."/>
            <person name="Stolte C."/>
            <person name="Sykes S."/>
            <person name="Thomson T."/>
            <person name="Walk T."/>
            <person name="White J."/>
            <person name="Yandava C."/>
            <person name="Burger G."/>
            <person name="Gray M.W."/>
            <person name="Holland P.W.H."/>
            <person name="King N."/>
            <person name="Lang F.B.F."/>
            <person name="Roger A.J."/>
            <person name="Ruiz-Trillo I."/>
            <person name="Lander E."/>
            <person name="Nusbaum C."/>
        </authorList>
    </citation>
    <scope>NUCLEOTIDE SEQUENCE [LARGE SCALE GENOMIC DNA]</scope>
    <source>
        <strain evidence="2 3">DAOM BR117</strain>
    </source>
</reference>
<gene>
    <name evidence="2" type="ORF">SPPG_06638</name>
</gene>
<dbReference type="Proteomes" id="UP000053201">
    <property type="component" value="Unassembled WGS sequence"/>
</dbReference>
<protein>
    <recommendedName>
        <fullName evidence="4">Cyclin</fullName>
    </recommendedName>
</protein>
<feature type="compositionally biased region" description="Polar residues" evidence="1">
    <location>
        <begin position="476"/>
        <end position="486"/>
    </location>
</feature>
<feature type="compositionally biased region" description="Basic and acidic residues" evidence="1">
    <location>
        <begin position="239"/>
        <end position="251"/>
    </location>
</feature>
<feature type="region of interest" description="Disordered" evidence="1">
    <location>
        <begin position="377"/>
        <end position="447"/>
    </location>
</feature>
<dbReference type="CDD" id="cd20558">
    <property type="entry name" value="CYCLIN_ScPCL7-like"/>
    <property type="match status" value="1"/>
</dbReference>
<dbReference type="InParanoid" id="A0A0L0HBW2"/>
<feature type="compositionally biased region" description="Polar residues" evidence="1">
    <location>
        <begin position="422"/>
        <end position="436"/>
    </location>
</feature>
<dbReference type="PANTHER" id="PTHR15615:SF94">
    <property type="entry name" value="PHO85 CYCLIN-6-RELATED"/>
    <property type="match status" value="1"/>
</dbReference>
<dbReference type="RefSeq" id="XP_016606278.1">
    <property type="nucleotide sequence ID" value="XM_016754838.1"/>
</dbReference>
<dbReference type="GO" id="GO:0019901">
    <property type="term" value="F:protein kinase binding"/>
    <property type="evidence" value="ECO:0007669"/>
    <property type="project" value="InterPro"/>
</dbReference>
<dbReference type="AlphaFoldDB" id="A0A0L0HBW2"/>
<feature type="region of interest" description="Disordered" evidence="1">
    <location>
        <begin position="476"/>
        <end position="495"/>
    </location>
</feature>
<name>A0A0L0HBW2_SPIPD</name>
<dbReference type="Pfam" id="PF08613">
    <property type="entry name" value="Cyclin"/>
    <property type="match status" value="1"/>
</dbReference>
<keyword evidence="3" id="KW-1185">Reference proteome</keyword>
<dbReference type="GO" id="GO:0005634">
    <property type="term" value="C:nucleus"/>
    <property type="evidence" value="ECO:0007669"/>
    <property type="project" value="TreeGrafter"/>
</dbReference>
<dbReference type="OrthoDB" id="1060854at2759"/>
<proteinExistence type="predicted"/>
<dbReference type="GO" id="GO:0000307">
    <property type="term" value="C:cyclin-dependent protein kinase holoenzyme complex"/>
    <property type="evidence" value="ECO:0007669"/>
    <property type="project" value="TreeGrafter"/>
</dbReference>
<evidence type="ECO:0000313" key="3">
    <source>
        <dbReference type="Proteomes" id="UP000053201"/>
    </source>
</evidence>
<dbReference type="Gene3D" id="1.10.472.10">
    <property type="entry name" value="Cyclin-like"/>
    <property type="match status" value="1"/>
</dbReference>
<feature type="compositionally biased region" description="Pro residues" evidence="1">
    <location>
        <begin position="438"/>
        <end position="447"/>
    </location>
</feature>
<dbReference type="EMBL" id="KQ257461">
    <property type="protein sequence ID" value="KNC98238.1"/>
    <property type="molecule type" value="Genomic_DNA"/>
</dbReference>
<evidence type="ECO:0000313" key="2">
    <source>
        <dbReference type="EMBL" id="KNC98238.1"/>
    </source>
</evidence>
<dbReference type="InterPro" id="IPR013922">
    <property type="entry name" value="Cyclin_PHO80-like"/>
</dbReference>
<dbReference type="VEuPathDB" id="FungiDB:SPPG_06638"/>
<sequence length="525" mass="58722">MPPFDLLNTPVQETVRLVSTHLSRLATANDGVPGRQHLTRFHARTIPSIDILGYASRILKYAPCGNECFLAVLIYLERMGDPSRRILTAGFRGRSICEEKIAEEQRRRPVPPMDVVVVDSYNVHRLMIAGIMVAVKFLSDVFFTNLHMSRVGGLPVHELNQLEVEFLMLNDFNLSVGIEELQYCGDRLLEVVNSPDTVDRILIDRQNSSVPGDRRDDTRPSPPRPGQHSQSSVFPTTPDRPKNADSVHTDRSMSGPHHVPGKGIVPPPAENVYSVALPRGHPLAPNVPYEFAPRESEYSQQRVGPAFPEQHFSSPPPCLEPRYIAEPLSSSLPFDFRDSFSPPPLSACISMKRGASWHSSSASVCSTGDTLGYRRSTGHYSHLQSSPRHFHPYGRSSYKSRHDSSPRLHARSPRWNAPSPTPSRNSMLTGSVTYQSPPYSPPNAPIPQKPRHLVLPDIRTYIPHEQRFPPAISTYSRGHTHPSQSDHLPLSSPARLDLPASYEQNAAREPLIRVLRSAFEEESEW</sequence>
<dbReference type="eggNOG" id="KOG1674">
    <property type="taxonomic scope" value="Eukaryota"/>
</dbReference>
<organism evidence="2 3">
    <name type="scientific">Spizellomyces punctatus (strain DAOM BR117)</name>
    <dbReference type="NCBI Taxonomy" id="645134"/>
    <lineage>
        <taxon>Eukaryota</taxon>
        <taxon>Fungi</taxon>
        <taxon>Fungi incertae sedis</taxon>
        <taxon>Chytridiomycota</taxon>
        <taxon>Chytridiomycota incertae sedis</taxon>
        <taxon>Chytridiomycetes</taxon>
        <taxon>Spizellomycetales</taxon>
        <taxon>Spizellomycetaceae</taxon>
        <taxon>Spizellomyces</taxon>
    </lineage>
</organism>
<dbReference type="GeneID" id="27689929"/>
<feature type="compositionally biased region" description="Polar residues" evidence="1">
    <location>
        <begin position="378"/>
        <end position="387"/>
    </location>
</feature>
<evidence type="ECO:0008006" key="4">
    <source>
        <dbReference type="Google" id="ProtNLM"/>
    </source>
</evidence>
<dbReference type="STRING" id="645134.A0A0L0HBW2"/>
<accession>A0A0L0HBW2</accession>
<evidence type="ECO:0000256" key="1">
    <source>
        <dbReference type="SAM" id="MobiDB-lite"/>
    </source>
</evidence>
<dbReference type="PANTHER" id="PTHR15615">
    <property type="match status" value="1"/>
</dbReference>